<dbReference type="EMBL" id="CAUOFW020005247">
    <property type="protein sequence ID" value="CAK9169128.1"/>
    <property type="molecule type" value="Genomic_DNA"/>
</dbReference>
<feature type="compositionally biased region" description="Basic and acidic residues" evidence="1">
    <location>
        <begin position="84"/>
        <end position="107"/>
    </location>
</feature>
<accession>A0ABC8TIQ2</accession>
<proteinExistence type="predicted"/>
<feature type="region of interest" description="Disordered" evidence="1">
    <location>
        <begin position="78"/>
        <end position="116"/>
    </location>
</feature>
<keyword evidence="3" id="KW-1185">Reference proteome</keyword>
<evidence type="ECO:0000313" key="3">
    <source>
        <dbReference type="Proteomes" id="UP001642360"/>
    </source>
</evidence>
<evidence type="ECO:0000313" key="2">
    <source>
        <dbReference type="EMBL" id="CAK9169128.1"/>
    </source>
</evidence>
<sequence>MACRAISSFKAASFHIKIMKQNYTRMLISLPFAFRIGRKARIDRSRVEGDSIRLFLVKCSLGSASAGQGGEAITRGAAGIHLQRAREEEPKPRSRLVDLQKQGHDQEGVLDQLLGE</sequence>
<reference evidence="2 3" key="1">
    <citation type="submission" date="2024-02" db="EMBL/GenBank/DDBJ databases">
        <authorList>
            <person name="Vignale AGUSTIN F."/>
            <person name="Sosa J E."/>
            <person name="Modenutti C."/>
        </authorList>
    </citation>
    <scope>NUCLEOTIDE SEQUENCE [LARGE SCALE GENOMIC DNA]</scope>
</reference>
<name>A0ABC8TIQ2_9AQUA</name>
<protein>
    <submittedName>
        <fullName evidence="2">Uncharacterized protein</fullName>
    </submittedName>
</protein>
<comment type="caution">
    <text evidence="2">The sequence shown here is derived from an EMBL/GenBank/DDBJ whole genome shotgun (WGS) entry which is preliminary data.</text>
</comment>
<dbReference type="Proteomes" id="UP001642360">
    <property type="component" value="Unassembled WGS sequence"/>
</dbReference>
<dbReference type="AlphaFoldDB" id="A0ABC8TIQ2"/>
<gene>
    <name evidence="2" type="ORF">ILEXP_LOCUS38572</name>
</gene>
<evidence type="ECO:0000256" key="1">
    <source>
        <dbReference type="SAM" id="MobiDB-lite"/>
    </source>
</evidence>
<organism evidence="2 3">
    <name type="scientific">Ilex paraguariensis</name>
    <name type="common">yerba mate</name>
    <dbReference type="NCBI Taxonomy" id="185542"/>
    <lineage>
        <taxon>Eukaryota</taxon>
        <taxon>Viridiplantae</taxon>
        <taxon>Streptophyta</taxon>
        <taxon>Embryophyta</taxon>
        <taxon>Tracheophyta</taxon>
        <taxon>Spermatophyta</taxon>
        <taxon>Magnoliopsida</taxon>
        <taxon>eudicotyledons</taxon>
        <taxon>Gunneridae</taxon>
        <taxon>Pentapetalae</taxon>
        <taxon>asterids</taxon>
        <taxon>campanulids</taxon>
        <taxon>Aquifoliales</taxon>
        <taxon>Aquifoliaceae</taxon>
        <taxon>Ilex</taxon>
    </lineage>
</organism>